<accession>A0AA86VJW5</accession>
<dbReference type="InterPro" id="IPR025661">
    <property type="entry name" value="Pept_asp_AS"/>
</dbReference>
<dbReference type="Gramene" id="rna-AYBTSS11_LOCUS18954">
    <property type="protein sequence ID" value="CAJ1961882.1"/>
    <property type="gene ID" value="gene-AYBTSS11_LOCUS18954"/>
</dbReference>
<dbReference type="SMART" id="SM00848">
    <property type="entry name" value="Inhibitor_I29"/>
    <property type="match status" value="1"/>
</dbReference>
<sequence length="341" mass="37376">MAISVEINHVIAVCAVMLWTCAYPAMARTSYESSVAEAYQHWTSQYGREYAGDAEKQIRFKIFKENLEYIEKFNNAGNKSYKLGLNQFSDLKEDEFIASHTGLKTTSSQLGRSTSDSVTVPLTLTNIPESRDWRDKGAVTDVKDQGQCGSCWAFSAVAAVEGIVQITTNKLMPLSEQQLVDCDNDNNGCDGGSMDNAFKYIVGNSIATDSDYPYLGVAGTCREIKQAAPQIRDFQDVVADSEEHLLQAVAYQPVSVAVAVNQNFQSYYGGIYEGPCGTDLNHAVTVIGYGTTEDGQKYWLIKNSWGGSWGENGYMRLLRESGEPGGVCGVAKKASYPRPVE</sequence>
<evidence type="ECO:0000256" key="8">
    <source>
        <dbReference type="SAM" id="SignalP"/>
    </source>
</evidence>
<dbReference type="InterPro" id="IPR013201">
    <property type="entry name" value="Prot_inhib_I29"/>
</dbReference>
<feature type="signal peptide" evidence="8">
    <location>
        <begin position="1"/>
        <end position="27"/>
    </location>
</feature>
<evidence type="ECO:0000313" key="11">
    <source>
        <dbReference type="EMBL" id="CAJ1961882.1"/>
    </source>
</evidence>
<dbReference type="PANTHER" id="PTHR12411">
    <property type="entry name" value="CYSTEINE PROTEASE FAMILY C1-RELATED"/>
    <property type="match status" value="1"/>
</dbReference>
<feature type="domain" description="Peptidase C1A papain C-terminal" evidence="9">
    <location>
        <begin position="127"/>
        <end position="338"/>
    </location>
</feature>
<keyword evidence="7" id="KW-0325">Glycoprotein</keyword>
<evidence type="ECO:0000256" key="3">
    <source>
        <dbReference type="ARBA" id="ARBA00022729"/>
    </source>
</evidence>
<dbReference type="PROSITE" id="PS00139">
    <property type="entry name" value="THIOL_PROTEASE_CYS"/>
    <property type="match status" value="1"/>
</dbReference>
<dbReference type="Proteomes" id="UP001189624">
    <property type="component" value="Chromosome 6"/>
</dbReference>
<dbReference type="FunFam" id="3.90.70.10:FF:000067">
    <property type="entry name" value="Senescence-specific cysteine protease"/>
    <property type="match status" value="1"/>
</dbReference>
<dbReference type="Pfam" id="PF08246">
    <property type="entry name" value="Inhibitor_I29"/>
    <property type="match status" value="1"/>
</dbReference>
<feature type="chain" id="PRO_5041709541" evidence="8">
    <location>
        <begin position="28"/>
        <end position="341"/>
    </location>
</feature>
<protein>
    <submittedName>
        <fullName evidence="11">Uncharacterized protein</fullName>
    </submittedName>
</protein>
<feature type="domain" description="Cathepsin propeptide inhibitor" evidence="10">
    <location>
        <begin position="39"/>
        <end position="96"/>
    </location>
</feature>
<organism evidence="11 12">
    <name type="scientific">Sphenostylis stenocarpa</name>
    <dbReference type="NCBI Taxonomy" id="92480"/>
    <lineage>
        <taxon>Eukaryota</taxon>
        <taxon>Viridiplantae</taxon>
        <taxon>Streptophyta</taxon>
        <taxon>Embryophyta</taxon>
        <taxon>Tracheophyta</taxon>
        <taxon>Spermatophyta</taxon>
        <taxon>Magnoliopsida</taxon>
        <taxon>eudicotyledons</taxon>
        <taxon>Gunneridae</taxon>
        <taxon>Pentapetalae</taxon>
        <taxon>rosids</taxon>
        <taxon>fabids</taxon>
        <taxon>Fabales</taxon>
        <taxon>Fabaceae</taxon>
        <taxon>Papilionoideae</taxon>
        <taxon>50 kb inversion clade</taxon>
        <taxon>NPAAA clade</taxon>
        <taxon>indigoferoid/millettioid clade</taxon>
        <taxon>Phaseoleae</taxon>
        <taxon>Sphenostylis</taxon>
    </lineage>
</organism>
<keyword evidence="2" id="KW-0645">Protease</keyword>
<gene>
    <name evidence="11" type="ORF">AYBTSS11_LOCUS18954</name>
</gene>
<evidence type="ECO:0000259" key="9">
    <source>
        <dbReference type="SMART" id="SM00645"/>
    </source>
</evidence>
<evidence type="ECO:0000256" key="7">
    <source>
        <dbReference type="ARBA" id="ARBA00023180"/>
    </source>
</evidence>
<dbReference type="GO" id="GO:0008234">
    <property type="term" value="F:cysteine-type peptidase activity"/>
    <property type="evidence" value="ECO:0007669"/>
    <property type="project" value="UniProtKB-KW"/>
</dbReference>
<name>A0AA86VJW5_9FABA</name>
<keyword evidence="12" id="KW-1185">Reference proteome</keyword>
<dbReference type="Gene3D" id="3.90.70.10">
    <property type="entry name" value="Cysteine proteinases"/>
    <property type="match status" value="1"/>
</dbReference>
<keyword evidence="6" id="KW-1015">Disulfide bond</keyword>
<keyword evidence="3 8" id="KW-0732">Signal</keyword>
<dbReference type="InterPro" id="IPR000668">
    <property type="entry name" value="Peptidase_C1A_C"/>
</dbReference>
<reference evidence="11" key="1">
    <citation type="submission" date="2023-10" db="EMBL/GenBank/DDBJ databases">
        <authorList>
            <person name="Domelevo Entfellner J.-B."/>
        </authorList>
    </citation>
    <scope>NUCLEOTIDE SEQUENCE</scope>
</reference>
<dbReference type="EMBL" id="OY731403">
    <property type="protein sequence ID" value="CAJ1961882.1"/>
    <property type="molecule type" value="Genomic_DNA"/>
</dbReference>
<comment type="similarity">
    <text evidence="1">Belongs to the peptidase C1 family.</text>
</comment>
<proteinExistence type="inferred from homology"/>
<dbReference type="AlphaFoldDB" id="A0AA86VJW5"/>
<dbReference type="InterPro" id="IPR013128">
    <property type="entry name" value="Peptidase_C1A"/>
</dbReference>
<evidence type="ECO:0000256" key="5">
    <source>
        <dbReference type="ARBA" id="ARBA00022807"/>
    </source>
</evidence>
<dbReference type="Pfam" id="PF00112">
    <property type="entry name" value="Peptidase_C1"/>
    <property type="match status" value="1"/>
</dbReference>
<evidence type="ECO:0000256" key="1">
    <source>
        <dbReference type="ARBA" id="ARBA00008455"/>
    </source>
</evidence>
<evidence type="ECO:0000256" key="2">
    <source>
        <dbReference type="ARBA" id="ARBA00022670"/>
    </source>
</evidence>
<dbReference type="PROSITE" id="PS00640">
    <property type="entry name" value="THIOL_PROTEASE_ASN"/>
    <property type="match status" value="1"/>
</dbReference>
<dbReference type="InterPro" id="IPR038765">
    <property type="entry name" value="Papain-like_cys_pep_sf"/>
</dbReference>
<dbReference type="InterPro" id="IPR000169">
    <property type="entry name" value="Pept_cys_AS"/>
</dbReference>
<keyword evidence="4" id="KW-0378">Hydrolase</keyword>
<evidence type="ECO:0000313" key="12">
    <source>
        <dbReference type="Proteomes" id="UP001189624"/>
    </source>
</evidence>
<evidence type="ECO:0000256" key="6">
    <source>
        <dbReference type="ARBA" id="ARBA00023157"/>
    </source>
</evidence>
<keyword evidence="5" id="KW-0788">Thiol protease</keyword>
<dbReference type="SMART" id="SM00645">
    <property type="entry name" value="Pept_C1"/>
    <property type="match status" value="1"/>
</dbReference>
<dbReference type="CDD" id="cd02248">
    <property type="entry name" value="Peptidase_C1A"/>
    <property type="match status" value="1"/>
</dbReference>
<dbReference type="InterPro" id="IPR025660">
    <property type="entry name" value="Pept_his_AS"/>
</dbReference>
<evidence type="ECO:0000256" key="4">
    <source>
        <dbReference type="ARBA" id="ARBA00022801"/>
    </source>
</evidence>
<dbReference type="SUPFAM" id="SSF54001">
    <property type="entry name" value="Cysteine proteinases"/>
    <property type="match status" value="1"/>
</dbReference>
<dbReference type="GO" id="GO:0006508">
    <property type="term" value="P:proteolysis"/>
    <property type="evidence" value="ECO:0007669"/>
    <property type="project" value="UniProtKB-KW"/>
</dbReference>
<dbReference type="InterPro" id="IPR039417">
    <property type="entry name" value="Peptidase_C1A_papain-like"/>
</dbReference>
<dbReference type="PROSITE" id="PS00639">
    <property type="entry name" value="THIOL_PROTEASE_HIS"/>
    <property type="match status" value="1"/>
</dbReference>
<evidence type="ECO:0000259" key="10">
    <source>
        <dbReference type="SMART" id="SM00848"/>
    </source>
</evidence>
<dbReference type="PRINTS" id="PR00705">
    <property type="entry name" value="PAPAIN"/>
</dbReference>